<dbReference type="InterPro" id="IPR007867">
    <property type="entry name" value="GMC_OxRtase_C"/>
</dbReference>
<dbReference type="InterPro" id="IPR036188">
    <property type="entry name" value="FAD/NAD-bd_sf"/>
</dbReference>
<dbReference type="InterPro" id="IPR000172">
    <property type="entry name" value="GMC_OxRdtase_N"/>
</dbReference>
<dbReference type="Pfam" id="PF00732">
    <property type="entry name" value="GMC_oxred_N"/>
    <property type="match status" value="1"/>
</dbReference>
<dbReference type="Gene3D" id="3.30.410.40">
    <property type="match status" value="1"/>
</dbReference>
<comment type="similarity">
    <text evidence="2">Belongs to the GMC oxidoreductase family.</text>
</comment>
<dbReference type="Gene3D" id="3.50.50.60">
    <property type="entry name" value="FAD/NAD(P)-binding domain"/>
    <property type="match status" value="1"/>
</dbReference>
<dbReference type="EMBL" id="OZ021737">
    <property type="protein sequence ID" value="CAK9318313.1"/>
    <property type="molecule type" value="Genomic_DNA"/>
</dbReference>
<name>A0ABP0YCV3_9ROSI</name>
<evidence type="ECO:0000259" key="6">
    <source>
        <dbReference type="PROSITE" id="PS00624"/>
    </source>
</evidence>
<evidence type="ECO:0000256" key="1">
    <source>
        <dbReference type="ARBA" id="ARBA00001974"/>
    </source>
</evidence>
<keyword evidence="3" id="KW-0285">Flavoprotein</keyword>
<sequence length="558" mass="61991">MKLWRFSEAFVAAPYSMFVREATSAPPVVYYDYIIIGGGTTGCPLAATLSHGATVLVLERGGSPYSNMNITHINKFATTLSDTSPSSPIQQFISRDGVINARARVLGGGSAVNAGFYTRASQHYVKKAAWNEIMVNQSYRWVEKLVAFEPPMLEWQAAVRDGLTEVGVLPYNGFTYDHIHGTKVGGTTFDREGYRHTAADLLQHAVPRNLKVYLHAAVHKILFQYRERRPKAVGVIFKDANGVKHRAYLKKNSKNEIILSAGAIGSPQLLMLSGIGPARHLMAHKIKVVLDQPMVGQGMADNPMNILFIPSPRPVEVSLIQVVGITKFGSYIETASGLSFAHSLAHRLSESFELLFNQSDQPFTIAPEALGRATPFIEATLRGGIILEKIMGPSSRGHLKLQNTDPHDNPSVTFNYFKEPEDLRRCVEGMRTIINIVNSKAFSKFHDREYPVQALLNLIVNLPLNLRPKHARAAVSLEQFCTDTVLTIWHYHGGCQVGRVIDQDYRVFGVDALRVIDGSTFHQSPGTNPQATVMMLGRYMGRRILKERHSFGIKQKRV</sequence>
<evidence type="ECO:0000256" key="4">
    <source>
        <dbReference type="ARBA" id="ARBA00022729"/>
    </source>
</evidence>
<dbReference type="Pfam" id="PF05199">
    <property type="entry name" value="GMC_oxred_C"/>
    <property type="match status" value="1"/>
</dbReference>
<evidence type="ECO:0000313" key="7">
    <source>
        <dbReference type="EMBL" id="CAK9318313.1"/>
    </source>
</evidence>
<accession>A0ABP0YCV3</accession>
<organism evidence="7 8">
    <name type="scientific">Citrullus colocynthis</name>
    <name type="common">colocynth</name>
    <dbReference type="NCBI Taxonomy" id="252529"/>
    <lineage>
        <taxon>Eukaryota</taxon>
        <taxon>Viridiplantae</taxon>
        <taxon>Streptophyta</taxon>
        <taxon>Embryophyta</taxon>
        <taxon>Tracheophyta</taxon>
        <taxon>Spermatophyta</taxon>
        <taxon>Magnoliopsida</taxon>
        <taxon>eudicotyledons</taxon>
        <taxon>Gunneridae</taxon>
        <taxon>Pentapetalae</taxon>
        <taxon>rosids</taxon>
        <taxon>fabids</taxon>
        <taxon>Cucurbitales</taxon>
        <taxon>Cucurbitaceae</taxon>
        <taxon>Benincaseae</taxon>
        <taxon>Citrullus</taxon>
    </lineage>
</organism>
<reference evidence="7 8" key="1">
    <citation type="submission" date="2024-03" db="EMBL/GenBank/DDBJ databases">
        <authorList>
            <person name="Gkanogiannis A."/>
            <person name="Becerra Lopez-Lavalle L."/>
        </authorList>
    </citation>
    <scope>NUCLEOTIDE SEQUENCE [LARGE SCALE GENOMIC DNA]</scope>
</reference>
<evidence type="ECO:0000256" key="5">
    <source>
        <dbReference type="ARBA" id="ARBA00022827"/>
    </source>
</evidence>
<dbReference type="PANTHER" id="PTHR45968">
    <property type="entry name" value="OSJNBA0019K04.7 PROTEIN"/>
    <property type="match status" value="1"/>
</dbReference>
<keyword evidence="8" id="KW-1185">Reference proteome</keyword>
<gene>
    <name evidence="7" type="ORF">CITCOLO1_LOCUS10277</name>
</gene>
<dbReference type="InterPro" id="IPR051871">
    <property type="entry name" value="GMC_Oxidoreductase-Related"/>
</dbReference>
<dbReference type="PIRSF" id="PIRSF000137">
    <property type="entry name" value="Alcohol_oxidase"/>
    <property type="match status" value="1"/>
</dbReference>
<comment type="cofactor">
    <cofactor evidence="1">
        <name>FAD</name>
        <dbReference type="ChEBI" id="CHEBI:57692"/>
    </cofactor>
</comment>
<protein>
    <recommendedName>
        <fullName evidence="6">Glucose-methanol-choline oxidoreductase N-terminal domain-containing protein</fullName>
    </recommendedName>
</protein>
<dbReference type="SUPFAM" id="SSF54373">
    <property type="entry name" value="FAD-linked reductases, C-terminal domain"/>
    <property type="match status" value="1"/>
</dbReference>
<evidence type="ECO:0000256" key="2">
    <source>
        <dbReference type="ARBA" id="ARBA00010790"/>
    </source>
</evidence>
<evidence type="ECO:0000256" key="3">
    <source>
        <dbReference type="ARBA" id="ARBA00022630"/>
    </source>
</evidence>
<dbReference type="PANTHER" id="PTHR45968:SF31">
    <property type="entry name" value="GLUCOSE-METHANOL-CHOLINE (GMC) OXIDOREDUCTASE FAMILY PROTEIN"/>
    <property type="match status" value="1"/>
</dbReference>
<dbReference type="PROSITE" id="PS00624">
    <property type="entry name" value="GMC_OXRED_2"/>
    <property type="match status" value="1"/>
</dbReference>
<dbReference type="InterPro" id="IPR012132">
    <property type="entry name" value="GMC_OxRdtase"/>
</dbReference>
<proteinExistence type="inferred from homology"/>
<keyword evidence="4" id="KW-0732">Signal</keyword>
<dbReference type="Proteomes" id="UP001642487">
    <property type="component" value="Chromosome 3"/>
</dbReference>
<evidence type="ECO:0000313" key="8">
    <source>
        <dbReference type="Proteomes" id="UP001642487"/>
    </source>
</evidence>
<feature type="domain" description="Glucose-methanol-choline oxidoreductase N-terminal" evidence="6">
    <location>
        <begin position="262"/>
        <end position="276"/>
    </location>
</feature>
<keyword evidence="5" id="KW-0274">FAD</keyword>
<dbReference type="SUPFAM" id="SSF51905">
    <property type="entry name" value="FAD/NAD(P)-binding domain"/>
    <property type="match status" value="1"/>
</dbReference>